<sequence length="842" mass="93832">MHPFLNLLLSRRFKARILSTILCSALVVIRPFSRHGGRSAFLAITIKELVFSAQESLPQQIEATSLHLIGGFTGIAVSSFGKELTSIAYKHGHGTWNYAIPAITLTLVCFLAGWLKSRLPRLTLASRIACFVSIWLLTFDVGSRQHVGENAVEFTWIVGVSAMTSFISCIVFCRWSYSQFAVELAQALSESQTRLETNLTSIVHPAANKNTSDHFAPAELVGRSFSLNALYQQASFELRFGRVGVKSLKPLMANIEHLRRILSHRLPIPHLSSEDTQEEIEMISLLQTTILDLGNILLQSMKCIEIQVLAYYNASYSLPANVQKINLVALHAQLAEVVNIARARLQHVCDDLDVQKRKSSGHVHLPKKIFDSCSCIISLLQMAQEVQSGLSTTQDIRTRYEESRLRLWHPRLSSAWLGVSPTMATIDEGDTFHDVDTPEEPGVISEPEGLQGIAERVALEVPDENYLAGFSTKRTGIIGTPLSAMWLKSLVASTWNHPKTLRARVALLSLPIFLPTEAAARYRSLKSFGPWMIISYVWVLETNTGATIRVGYLRLTGTILGAIYAYVASLFCKSDPYALVAMMTLAELPISWIIIKTDFSPMGTVAAVTLPPILFAPYFNSPERAVTYKLALYRAAAISAGIVAALLVNRMATLLKTMHHEASLVPKPMQRYRRIHNVLHRLSNLLTGLRQTEQHIPKREIMAPVAPQRRELVRSYGYWLISDGVTFWKVSRICINIFASEQVFRACQPLPQFLPSVRGAFITLEREVEEQILQSAQGEHESVGLSLIYVMSELELLAELVDTIDELVDLTRQLFGTSSWLSNHPPTPMHTPRDPTVCSLAG</sequence>
<dbReference type="FunCoup" id="K5XHK3">
    <property type="interactions" value="20"/>
</dbReference>
<keyword evidence="2 6" id="KW-0812">Transmembrane</keyword>
<dbReference type="eggNOG" id="KOG4711">
    <property type="taxonomic scope" value="Eukaryota"/>
</dbReference>
<dbReference type="RefSeq" id="XP_007326820.1">
    <property type="nucleotide sequence ID" value="XM_007326758.1"/>
</dbReference>
<dbReference type="KEGG" id="abp:AGABI1DRAFT125412"/>
<reference evidence="9" key="1">
    <citation type="journal article" date="2012" name="Proc. Natl. Acad. Sci. U.S.A.">
        <title>Genome sequence of the button mushroom Agaricus bisporus reveals mechanisms governing adaptation to a humic-rich ecological niche.</title>
        <authorList>
            <person name="Morin E."/>
            <person name="Kohler A."/>
            <person name="Baker A.R."/>
            <person name="Foulongne-Oriol M."/>
            <person name="Lombard V."/>
            <person name="Nagy L.G."/>
            <person name="Ohm R.A."/>
            <person name="Patyshakuliyeva A."/>
            <person name="Brun A."/>
            <person name="Aerts A.L."/>
            <person name="Bailey A.M."/>
            <person name="Billette C."/>
            <person name="Coutinho P.M."/>
            <person name="Deakin G."/>
            <person name="Doddapaneni H."/>
            <person name="Floudas D."/>
            <person name="Grimwood J."/>
            <person name="Hilden K."/>
            <person name="Kuees U."/>
            <person name="LaButti K.M."/>
            <person name="Lapidus A."/>
            <person name="Lindquist E.A."/>
            <person name="Lucas S.M."/>
            <person name="Murat C."/>
            <person name="Riley R.W."/>
            <person name="Salamov A.A."/>
            <person name="Schmutz J."/>
            <person name="Subramanian V."/>
            <person name="Woesten H.A.B."/>
            <person name="Xu J."/>
            <person name="Eastwood D.C."/>
            <person name="Foster G.D."/>
            <person name="Sonnenberg A.S."/>
            <person name="Cullen D."/>
            <person name="de Vries R.P."/>
            <person name="Lundell T."/>
            <person name="Hibbett D.S."/>
            <person name="Henrissat B."/>
            <person name="Burton K.S."/>
            <person name="Kerrigan R.W."/>
            <person name="Challen M.P."/>
            <person name="Grigoriev I.V."/>
            <person name="Martin F."/>
        </authorList>
    </citation>
    <scope>NUCLEOTIDE SEQUENCE [LARGE SCALE GENOMIC DNA]</scope>
    <source>
        <strain evidence="9">JB137-S8 / ATCC MYA-4627 / FGSC 10392</strain>
    </source>
</reference>
<evidence type="ECO:0000313" key="9">
    <source>
        <dbReference type="Proteomes" id="UP000008493"/>
    </source>
</evidence>
<feature type="transmembrane region" description="Helical" evidence="6">
    <location>
        <begin position="552"/>
        <end position="571"/>
    </location>
</feature>
<name>K5XHK3_AGABU</name>
<dbReference type="AlphaFoldDB" id="K5XHK3"/>
<evidence type="ECO:0000256" key="3">
    <source>
        <dbReference type="ARBA" id="ARBA00022989"/>
    </source>
</evidence>
<dbReference type="InterPro" id="IPR052430">
    <property type="entry name" value="IVT-Associated"/>
</dbReference>
<dbReference type="PANTHER" id="PTHR47804">
    <property type="entry name" value="60S RIBOSOMAL PROTEIN L19"/>
    <property type="match status" value="1"/>
</dbReference>
<keyword evidence="4 6" id="KW-0472">Membrane</keyword>
<keyword evidence="9" id="KW-1185">Reference proteome</keyword>
<feature type="transmembrane region" description="Helical" evidence="6">
    <location>
        <begin position="631"/>
        <end position="648"/>
    </location>
</feature>
<dbReference type="OMA" id="VTWPAFV"/>
<proteinExistence type="predicted"/>
<feature type="region of interest" description="Disordered" evidence="5">
    <location>
        <begin position="821"/>
        <end position="842"/>
    </location>
</feature>
<feature type="transmembrane region" description="Helical" evidence="6">
    <location>
        <begin position="96"/>
        <end position="115"/>
    </location>
</feature>
<evidence type="ECO:0000256" key="2">
    <source>
        <dbReference type="ARBA" id="ARBA00022692"/>
    </source>
</evidence>
<evidence type="ECO:0000256" key="5">
    <source>
        <dbReference type="SAM" id="MobiDB-lite"/>
    </source>
</evidence>
<dbReference type="InterPro" id="IPR049453">
    <property type="entry name" value="Memb_transporter_dom"/>
</dbReference>
<protein>
    <recommendedName>
        <fullName evidence="7">Integral membrane bound transporter domain-containing protein</fullName>
    </recommendedName>
</protein>
<dbReference type="InParanoid" id="K5XHK3"/>
<accession>K5XHK3</accession>
<dbReference type="STRING" id="597362.K5XHK3"/>
<dbReference type="PANTHER" id="PTHR47804:SF3">
    <property type="entry name" value="PROTEIN BRE4"/>
    <property type="match status" value="1"/>
</dbReference>
<evidence type="ECO:0000256" key="4">
    <source>
        <dbReference type="ARBA" id="ARBA00023136"/>
    </source>
</evidence>
<evidence type="ECO:0000256" key="1">
    <source>
        <dbReference type="ARBA" id="ARBA00004141"/>
    </source>
</evidence>
<feature type="transmembrane region" description="Helical" evidence="6">
    <location>
        <begin position="122"/>
        <end position="142"/>
    </location>
</feature>
<dbReference type="OrthoDB" id="68611at2759"/>
<dbReference type="HOGENOM" id="CLU_004825_0_0_1"/>
<evidence type="ECO:0000313" key="8">
    <source>
        <dbReference type="EMBL" id="EKM82938.1"/>
    </source>
</evidence>
<evidence type="ECO:0000259" key="7">
    <source>
        <dbReference type="Pfam" id="PF13515"/>
    </source>
</evidence>
<dbReference type="GO" id="GO:0016020">
    <property type="term" value="C:membrane"/>
    <property type="evidence" value="ECO:0007669"/>
    <property type="project" value="UniProtKB-SubCell"/>
</dbReference>
<keyword evidence="3 6" id="KW-1133">Transmembrane helix</keyword>
<dbReference type="EMBL" id="JH971386">
    <property type="protein sequence ID" value="EKM82938.1"/>
    <property type="molecule type" value="Genomic_DNA"/>
</dbReference>
<feature type="transmembrane region" description="Helical" evidence="6">
    <location>
        <begin position="602"/>
        <end position="619"/>
    </location>
</feature>
<dbReference type="Pfam" id="PF13515">
    <property type="entry name" value="FUSC_2"/>
    <property type="match status" value="1"/>
</dbReference>
<gene>
    <name evidence="8" type="ORF">AGABI1DRAFT_125412</name>
</gene>
<evidence type="ECO:0000256" key="6">
    <source>
        <dbReference type="SAM" id="Phobius"/>
    </source>
</evidence>
<feature type="transmembrane region" description="Helical" evidence="6">
    <location>
        <begin position="577"/>
        <end position="595"/>
    </location>
</feature>
<feature type="transmembrane region" description="Helical" evidence="6">
    <location>
        <begin position="154"/>
        <end position="173"/>
    </location>
</feature>
<dbReference type="Proteomes" id="UP000008493">
    <property type="component" value="Unassembled WGS sequence"/>
</dbReference>
<dbReference type="GeneID" id="18826305"/>
<comment type="subcellular location">
    <subcellularLocation>
        <location evidence="1">Membrane</location>
        <topology evidence="1">Multi-pass membrane protein</topology>
    </subcellularLocation>
</comment>
<feature type="domain" description="Integral membrane bound transporter" evidence="7">
    <location>
        <begin position="528"/>
        <end position="648"/>
    </location>
</feature>
<organism evidence="8 9">
    <name type="scientific">Agaricus bisporus var. burnettii (strain JB137-S8 / ATCC MYA-4627 / FGSC 10392)</name>
    <name type="common">White button mushroom</name>
    <dbReference type="NCBI Taxonomy" id="597362"/>
    <lineage>
        <taxon>Eukaryota</taxon>
        <taxon>Fungi</taxon>
        <taxon>Dikarya</taxon>
        <taxon>Basidiomycota</taxon>
        <taxon>Agaricomycotina</taxon>
        <taxon>Agaricomycetes</taxon>
        <taxon>Agaricomycetidae</taxon>
        <taxon>Agaricales</taxon>
        <taxon>Agaricineae</taxon>
        <taxon>Agaricaceae</taxon>
        <taxon>Agaricus</taxon>
    </lineage>
</organism>